<evidence type="ECO:0000313" key="6">
    <source>
        <dbReference type="Proteomes" id="UP000824120"/>
    </source>
</evidence>
<evidence type="ECO:0000256" key="1">
    <source>
        <dbReference type="ARBA" id="ARBA00005657"/>
    </source>
</evidence>
<dbReference type="PANTHER" id="PTHR11652">
    <property type="entry name" value="30S RIBOSOMAL PROTEIN S12 FAMILY MEMBER"/>
    <property type="match status" value="1"/>
</dbReference>
<name>A0A9J6AZ16_SOLCO</name>
<protein>
    <recommendedName>
        <fullName evidence="4">30S ribosomal protein S12, chloroplastic</fullName>
    </recommendedName>
</protein>
<gene>
    <name evidence="5" type="ORF">H5410_001255</name>
</gene>
<dbReference type="Proteomes" id="UP000824120">
    <property type="component" value="Chromosome 1"/>
</dbReference>
<dbReference type="AlphaFoldDB" id="A0A9J6AZ16"/>
<dbReference type="Pfam" id="PF00164">
    <property type="entry name" value="Ribosom_S12_S23"/>
    <property type="match status" value="1"/>
</dbReference>
<dbReference type="OrthoDB" id="1922339at2759"/>
<dbReference type="AntiFam" id="ANF00025">
    <property type="entry name" value="Antisense to 23S rRNA"/>
</dbReference>
<dbReference type="GO" id="GO:0015935">
    <property type="term" value="C:small ribosomal subunit"/>
    <property type="evidence" value="ECO:0007669"/>
    <property type="project" value="InterPro"/>
</dbReference>
<organism evidence="5 6">
    <name type="scientific">Solanum commersonii</name>
    <name type="common">Commerson's wild potato</name>
    <name type="synonym">Commerson's nightshade</name>
    <dbReference type="NCBI Taxonomy" id="4109"/>
    <lineage>
        <taxon>Eukaryota</taxon>
        <taxon>Viridiplantae</taxon>
        <taxon>Streptophyta</taxon>
        <taxon>Embryophyta</taxon>
        <taxon>Tracheophyta</taxon>
        <taxon>Spermatophyta</taxon>
        <taxon>Magnoliopsida</taxon>
        <taxon>eudicotyledons</taxon>
        <taxon>Gunneridae</taxon>
        <taxon>Pentapetalae</taxon>
        <taxon>asterids</taxon>
        <taxon>lamiids</taxon>
        <taxon>Solanales</taxon>
        <taxon>Solanaceae</taxon>
        <taxon>Solanoideae</taxon>
        <taxon>Solaneae</taxon>
        <taxon>Solanum</taxon>
    </lineage>
</organism>
<comment type="similarity">
    <text evidence="1">Belongs to the universal ribosomal protein uS12 family.</text>
</comment>
<evidence type="ECO:0000256" key="3">
    <source>
        <dbReference type="ARBA" id="ARBA00023274"/>
    </source>
</evidence>
<evidence type="ECO:0000256" key="4">
    <source>
        <dbReference type="ARBA" id="ARBA00035433"/>
    </source>
</evidence>
<dbReference type="InterPro" id="IPR012340">
    <property type="entry name" value="NA-bd_OB-fold"/>
</dbReference>
<dbReference type="Gene3D" id="2.40.50.140">
    <property type="entry name" value="Nucleic acid-binding proteins"/>
    <property type="match status" value="1"/>
</dbReference>
<dbReference type="GO" id="GO:0003735">
    <property type="term" value="F:structural constituent of ribosome"/>
    <property type="evidence" value="ECO:0007669"/>
    <property type="project" value="InterPro"/>
</dbReference>
<proteinExistence type="inferred from homology"/>
<sequence length="143" mass="16304">MVVFPTQGHFPIVAIRNHQMDCIVKVFHTKLHYIPGIGHISQEHFVVLVREGRVKDLPGVRYHIVRGTLDVVGVVCIFIDMSISPTLSLRQCPDRYAFREGRNLPDKEFCYLRNIIVTAAVHRGFGLKMLFQGKNALDMSMTL</sequence>
<evidence type="ECO:0000313" key="5">
    <source>
        <dbReference type="EMBL" id="KAG5629538.1"/>
    </source>
</evidence>
<dbReference type="PRINTS" id="PR01034">
    <property type="entry name" value="RIBOSOMALS12"/>
</dbReference>
<keyword evidence="2" id="KW-0689">Ribosomal protein</keyword>
<reference evidence="5 6" key="1">
    <citation type="submission" date="2020-09" db="EMBL/GenBank/DDBJ databases">
        <title>De no assembly of potato wild relative species, Solanum commersonii.</title>
        <authorList>
            <person name="Cho K."/>
        </authorList>
    </citation>
    <scope>NUCLEOTIDE SEQUENCE [LARGE SCALE GENOMIC DNA]</scope>
    <source>
        <strain evidence="5">LZ3.2</strain>
        <tissue evidence="5">Leaf</tissue>
    </source>
</reference>
<keyword evidence="6" id="KW-1185">Reference proteome</keyword>
<accession>A0A9J6AZ16</accession>
<dbReference type="EMBL" id="JACXVP010000001">
    <property type="protein sequence ID" value="KAG5629538.1"/>
    <property type="molecule type" value="Genomic_DNA"/>
</dbReference>
<keyword evidence="3" id="KW-0687">Ribonucleoprotein</keyword>
<comment type="caution">
    <text evidence="5">The sequence shown here is derived from an EMBL/GenBank/DDBJ whole genome shotgun (WGS) entry which is preliminary data.</text>
</comment>
<evidence type="ECO:0000256" key="2">
    <source>
        <dbReference type="ARBA" id="ARBA00022980"/>
    </source>
</evidence>
<dbReference type="InterPro" id="IPR006032">
    <property type="entry name" value="Ribosomal_uS12"/>
</dbReference>
<dbReference type="SUPFAM" id="SSF50249">
    <property type="entry name" value="Nucleic acid-binding proteins"/>
    <property type="match status" value="1"/>
</dbReference>
<dbReference type="InterPro" id="IPR005679">
    <property type="entry name" value="Ribosomal_uS12_bac"/>
</dbReference>
<dbReference type="GO" id="GO:0006412">
    <property type="term" value="P:translation"/>
    <property type="evidence" value="ECO:0007669"/>
    <property type="project" value="InterPro"/>
</dbReference>